<evidence type="ECO:0000313" key="1">
    <source>
        <dbReference type="EMBL" id="SFB02300.1"/>
    </source>
</evidence>
<name>A0A1I0XPU0_9BACT</name>
<organism evidence="1 2">
    <name type="scientific">Algoriphagus aquimarinus</name>
    <dbReference type="NCBI Taxonomy" id="237018"/>
    <lineage>
        <taxon>Bacteria</taxon>
        <taxon>Pseudomonadati</taxon>
        <taxon>Bacteroidota</taxon>
        <taxon>Cytophagia</taxon>
        <taxon>Cytophagales</taxon>
        <taxon>Cyclobacteriaceae</taxon>
        <taxon>Algoriphagus</taxon>
    </lineage>
</organism>
<proteinExistence type="predicted"/>
<dbReference type="AlphaFoldDB" id="A0A1I0XPU0"/>
<sequence length="94" mass="10985">MEGNYVSTDPWPGKASTDDYQLGGNWYSDSIEAALFIKDQQGAKTISKYKKEFLLDWAERWKWLGNSLTIRINADNLILWREPEICESCYILQF</sequence>
<keyword evidence="2" id="KW-1185">Reference proteome</keyword>
<dbReference type="Proteomes" id="UP000198790">
    <property type="component" value="Unassembled WGS sequence"/>
</dbReference>
<gene>
    <name evidence="1" type="ORF">SAMN04489723_103284</name>
</gene>
<dbReference type="EMBL" id="FOKK01000003">
    <property type="protein sequence ID" value="SFB02300.1"/>
    <property type="molecule type" value="Genomic_DNA"/>
</dbReference>
<dbReference type="RefSeq" id="WP_139229044.1">
    <property type="nucleotide sequence ID" value="NZ_FOKK01000003.1"/>
</dbReference>
<reference evidence="1 2" key="1">
    <citation type="submission" date="2016-10" db="EMBL/GenBank/DDBJ databases">
        <authorList>
            <person name="de Groot N.N."/>
        </authorList>
    </citation>
    <scope>NUCLEOTIDE SEQUENCE [LARGE SCALE GENOMIC DNA]</scope>
    <source>
        <strain evidence="1 2">DSM 23399</strain>
    </source>
</reference>
<protein>
    <submittedName>
        <fullName evidence="1">Uncharacterized protein</fullName>
    </submittedName>
</protein>
<evidence type="ECO:0000313" key="2">
    <source>
        <dbReference type="Proteomes" id="UP000198790"/>
    </source>
</evidence>
<dbReference type="STRING" id="237018.SAMN04489723_103284"/>
<accession>A0A1I0XPU0</accession>
<dbReference type="OrthoDB" id="253051at2"/>